<dbReference type="InterPro" id="IPR011083">
    <property type="entry name" value="Phage_tail_collar_dom"/>
</dbReference>
<dbReference type="RefSeq" id="WP_274638788.1">
    <property type="nucleotide sequence ID" value="NZ_JAIWJY010000001.1"/>
</dbReference>
<gene>
    <name evidence="2" type="ORF">LCI24_01260</name>
</gene>
<protein>
    <submittedName>
        <fullName evidence="2">Tail fiber protein</fullName>
    </submittedName>
</protein>
<sequence length="218" mass="24192">MKQNKEILKQFFETGDKPTQEQYSDLIDTMNTPFMGEIKMIGFNIVPQGWAKCDGQLLNIEEYQELFNLIGNIYGGDGILTFSLPDLRGRTPLGVGSNPELTEYLLGEKGGEENHVLTGEEMPSHTHSGYGTIKASDMEGTTDIPEGNYLAVARTEIDRSNIVYPNIFTNSSNIEMAENGVSVNINETGSNLPHNNMQPYLAVNYIIALEGRIPRIDI</sequence>
<reference evidence="2" key="1">
    <citation type="submission" date="2021-09" db="EMBL/GenBank/DDBJ databases">
        <authorList>
            <person name="Smyrli M."/>
        </authorList>
    </citation>
    <scope>NUCLEOTIDE SEQUENCE</scope>
    <source>
        <strain evidence="2">LAR25</strain>
    </source>
</reference>
<evidence type="ECO:0000313" key="2">
    <source>
        <dbReference type="EMBL" id="MDE1205413.1"/>
    </source>
</evidence>
<evidence type="ECO:0000259" key="1">
    <source>
        <dbReference type="Pfam" id="PF07484"/>
    </source>
</evidence>
<dbReference type="InterPro" id="IPR037053">
    <property type="entry name" value="Phage_tail_collar_dom_sf"/>
</dbReference>
<evidence type="ECO:0000313" key="3">
    <source>
        <dbReference type="Proteomes" id="UP001149303"/>
    </source>
</evidence>
<proteinExistence type="predicted"/>
<name>A0A9X4ELW9_9FLAO</name>
<dbReference type="AlphaFoldDB" id="A0A9X4ELW9"/>
<accession>A0A9X4ELW9</accession>
<dbReference type="Pfam" id="PF07484">
    <property type="entry name" value="Collar"/>
    <property type="match status" value="1"/>
</dbReference>
<comment type="caution">
    <text evidence="2">The sequence shown here is derived from an EMBL/GenBank/DDBJ whole genome shotgun (WGS) entry which is preliminary data.</text>
</comment>
<dbReference type="Gene3D" id="3.90.1340.10">
    <property type="entry name" value="Phage tail collar domain"/>
    <property type="match status" value="1"/>
</dbReference>
<feature type="domain" description="Phage tail collar" evidence="1">
    <location>
        <begin position="36"/>
        <end position="92"/>
    </location>
</feature>
<organism evidence="2 3">
    <name type="scientific">Tenacibaculum larymnensis</name>
    <dbReference type="NCBI Taxonomy" id="2878201"/>
    <lineage>
        <taxon>Bacteria</taxon>
        <taxon>Pseudomonadati</taxon>
        <taxon>Bacteroidota</taxon>
        <taxon>Flavobacteriia</taxon>
        <taxon>Flavobacteriales</taxon>
        <taxon>Flavobacteriaceae</taxon>
        <taxon>Tenacibaculum</taxon>
    </lineage>
</organism>
<dbReference type="SUPFAM" id="SSF88874">
    <property type="entry name" value="Receptor-binding domain of short tail fibre protein gp12"/>
    <property type="match status" value="1"/>
</dbReference>
<keyword evidence="3" id="KW-1185">Reference proteome</keyword>
<dbReference type="EMBL" id="JAIWJY010000001">
    <property type="protein sequence ID" value="MDE1205413.1"/>
    <property type="molecule type" value="Genomic_DNA"/>
</dbReference>
<dbReference type="Proteomes" id="UP001149303">
    <property type="component" value="Unassembled WGS sequence"/>
</dbReference>